<dbReference type="GO" id="GO:0008236">
    <property type="term" value="F:serine-type peptidase activity"/>
    <property type="evidence" value="ECO:0007669"/>
    <property type="project" value="UniProtKB-KW"/>
</dbReference>
<evidence type="ECO:0000256" key="4">
    <source>
        <dbReference type="ARBA" id="ARBA00022825"/>
    </source>
</evidence>
<dbReference type="SUPFAM" id="SSF52317">
    <property type="entry name" value="Class I glutamine amidotransferase-like"/>
    <property type="match status" value="1"/>
</dbReference>
<dbReference type="Gene3D" id="3.40.50.880">
    <property type="match status" value="1"/>
</dbReference>
<comment type="similarity">
    <text evidence="1">Belongs to the peptidase S51 family.</text>
</comment>
<evidence type="ECO:0000256" key="2">
    <source>
        <dbReference type="ARBA" id="ARBA00022670"/>
    </source>
</evidence>
<keyword evidence="5" id="KW-0812">Transmembrane</keyword>
<keyword evidence="4" id="KW-0720">Serine protease</keyword>
<evidence type="ECO:0000313" key="7">
    <source>
        <dbReference type="Proteomes" id="UP000520198"/>
    </source>
</evidence>
<evidence type="ECO:0000256" key="5">
    <source>
        <dbReference type="SAM" id="Phobius"/>
    </source>
</evidence>
<feature type="transmembrane region" description="Helical" evidence="5">
    <location>
        <begin position="113"/>
        <end position="140"/>
    </location>
</feature>
<keyword evidence="7" id="KW-1185">Reference proteome</keyword>
<keyword evidence="3" id="KW-0378">Hydrolase</keyword>
<dbReference type="Pfam" id="PF03575">
    <property type="entry name" value="Peptidase_S51"/>
    <property type="match status" value="1"/>
</dbReference>
<sequence length="232" mass="25223">MLNLILYSDQIFPDCSAIDRRLVELLKARGTGNRIAYVASGPEPDRNFFLDAQSYYGRYDLDLALFFDLDEPHSAEDIAALFACDAIHLAGGHTGSFLERLRRSGMVQPMRDWALSGSILIGVSAGAILMGMTIATDALFIGRKPEEIMHGDALDLVPFEFFPHLNDEATYLPDLLHYSTGTSTPIVACNDGDGVVVANGKVECVGNPLWICGGTVRTPDDIELADLSISQP</sequence>
<dbReference type="PANTHER" id="PTHR20842">
    <property type="entry name" value="PROTEASE S51 ALPHA-ASPARTYL DIPEPTIDASE"/>
    <property type="match status" value="1"/>
</dbReference>
<keyword evidence="6" id="KW-0315">Glutamine amidotransferase</keyword>
<dbReference type="InterPro" id="IPR029062">
    <property type="entry name" value="Class_I_gatase-like"/>
</dbReference>
<keyword evidence="2" id="KW-0645">Protease</keyword>
<dbReference type="PANTHER" id="PTHR20842:SF0">
    <property type="entry name" value="ALPHA-ASPARTYL DIPEPTIDASE"/>
    <property type="match status" value="1"/>
</dbReference>
<comment type="caution">
    <text evidence="6">The sequence shown here is derived from an EMBL/GenBank/DDBJ whole genome shotgun (WGS) entry which is preliminary data.</text>
</comment>
<accession>A0A7Y6Q4V9</accession>
<evidence type="ECO:0000256" key="3">
    <source>
        <dbReference type="ARBA" id="ARBA00022801"/>
    </source>
</evidence>
<dbReference type="GO" id="GO:0016740">
    <property type="term" value="F:transferase activity"/>
    <property type="evidence" value="ECO:0007669"/>
    <property type="project" value="UniProtKB-KW"/>
</dbReference>
<gene>
    <name evidence="6" type="ORF">HT585_09545</name>
</gene>
<protein>
    <submittedName>
        <fullName evidence="6">Type 1 glutamine amidotransferase-like domain-containing protein</fullName>
    </submittedName>
</protein>
<dbReference type="GO" id="GO:0006508">
    <property type="term" value="P:proteolysis"/>
    <property type="evidence" value="ECO:0007669"/>
    <property type="project" value="UniProtKB-KW"/>
</dbReference>
<keyword evidence="6" id="KW-0808">Transferase</keyword>
<dbReference type="EMBL" id="JABWDU010000002">
    <property type="protein sequence ID" value="NVD39097.1"/>
    <property type="molecule type" value="Genomic_DNA"/>
</dbReference>
<dbReference type="Proteomes" id="UP000520198">
    <property type="component" value="Unassembled WGS sequence"/>
</dbReference>
<evidence type="ECO:0000313" key="6">
    <source>
        <dbReference type="EMBL" id="NVD39097.1"/>
    </source>
</evidence>
<dbReference type="InterPro" id="IPR005320">
    <property type="entry name" value="Peptidase_S51"/>
</dbReference>
<keyword evidence="5" id="KW-0472">Membrane</keyword>
<keyword evidence="5" id="KW-1133">Transmembrane helix</keyword>
<evidence type="ECO:0000256" key="1">
    <source>
        <dbReference type="ARBA" id="ARBA00006534"/>
    </source>
</evidence>
<dbReference type="AlphaFoldDB" id="A0A7Y6Q4V9"/>
<organism evidence="6 7">
    <name type="scientific">Ensifer oleiphilus</name>
    <dbReference type="NCBI Taxonomy" id="2742698"/>
    <lineage>
        <taxon>Bacteria</taxon>
        <taxon>Pseudomonadati</taxon>
        <taxon>Pseudomonadota</taxon>
        <taxon>Alphaproteobacteria</taxon>
        <taxon>Hyphomicrobiales</taxon>
        <taxon>Rhizobiaceae</taxon>
        <taxon>Sinorhizobium/Ensifer group</taxon>
        <taxon>Ensifer</taxon>
    </lineage>
</organism>
<dbReference type="RefSeq" id="WP_176352677.1">
    <property type="nucleotide sequence ID" value="NZ_JABWDU010000002.1"/>
</dbReference>
<reference evidence="6 7" key="1">
    <citation type="submission" date="2020-06" db="EMBL/GenBank/DDBJ databases">
        <authorList>
            <person name="Grouzdev D.S."/>
        </authorList>
    </citation>
    <scope>NUCLEOTIDE SEQUENCE [LARGE SCALE GENOMIC DNA]</scope>
    <source>
        <strain evidence="6 7">HO-A22</strain>
    </source>
</reference>
<name>A0A7Y6Q4V9_9HYPH</name>
<proteinExistence type="inferred from homology"/>